<dbReference type="EMBL" id="CP171853">
    <property type="protein sequence ID" value="XKM41829.1"/>
    <property type="molecule type" value="Genomic_DNA"/>
</dbReference>
<gene>
    <name evidence="1" type="ORF">A4U53_015065</name>
</gene>
<dbReference type="Proteomes" id="UP000078465">
    <property type="component" value="Chromosome"/>
</dbReference>
<protein>
    <submittedName>
        <fullName evidence="1">Uncharacterized protein</fullName>
    </submittedName>
</protein>
<proteinExistence type="predicted"/>
<sequence length="52" mass="5725">MAGREEEIEELHTRNDRRGQRSNGGIAAPVEIFGGFAEVADRGRITDLLSRA</sequence>
<organism evidence="1 2">
    <name type="scientific">Rhizobium ruizarguesonis</name>
    <dbReference type="NCBI Taxonomy" id="2081791"/>
    <lineage>
        <taxon>Bacteria</taxon>
        <taxon>Pseudomonadati</taxon>
        <taxon>Pseudomonadota</taxon>
        <taxon>Alphaproteobacteria</taxon>
        <taxon>Hyphomicrobiales</taxon>
        <taxon>Rhizobiaceae</taxon>
        <taxon>Rhizobium/Agrobacterium group</taxon>
        <taxon>Rhizobium</taxon>
    </lineage>
</organism>
<name>A0ACD5ERR6_9HYPH</name>
<accession>A0ACD5ERR6</accession>
<evidence type="ECO:0000313" key="1">
    <source>
        <dbReference type="EMBL" id="XKM41829.1"/>
    </source>
</evidence>
<evidence type="ECO:0000313" key="2">
    <source>
        <dbReference type="Proteomes" id="UP000078465"/>
    </source>
</evidence>
<reference evidence="1" key="1">
    <citation type="submission" date="2024-10" db="EMBL/GenBank/DDBJ databases">
        <title>Strain of Rhizobium-related bacteria isolated fromm roots of Vavilovia formosa.</title>
        <authorList>
            <person name="Kimeklis A."/>
            <person name="Afonin A."/>
        </authorList>
    </citation>
    <scope>NUCLEOTIDE SEQUENCE</scope>
    <source>
        <strain evidence="1">Vaf-46</strain>
    </source>
</reference>